<proteinExistence type="predicted"/>
<name>A0A9P1IAL5_9PELO</name>
<gene>
    <name evidence="1" type="ORF">CAMP_LOCUS4197</name>
</gene>
<dbReference type="AlphaFoldDB" id="A0A9P1IAL5"/>
<protein>
    <submittedName>
        <fullName evidence="1">Uncharacterized protein</fullName>
    </submittedName>
</protein>
<evidence type="ECO:0000313" key="1">
    <source>
        <dbReference type="EMBL" id="CAI5441560.1"/>
    </source>
</evidence>
<accession>A0A9P1IAL5</accession>
<dbReference type="EMBL" id="CANHGI010000002">
    <property type="protein sequence ID" value="CAI5441560.1"/>
    <property type="molecule type" value="Genomic_DNA"/>
</dbReference>
<reference evidence="1" key="1">
    <citation type="submission" date="2022-11" db="EMBL/GenBank/DDBJ databases">
        <authorList>
            <person name="Kikuchi T."/>
        </authorList>
    </citation>
    <scope>NUCLEOTIDE SEQUENCE</scope>
    <source>
        <strain evidence="1">PS1010</strain>
    </source>
</reference>
<keyword evidence="2" id="KW-1185">Reference proteome</keyword>
<organism evidence="1 2">
    <name type="scientific">Caenorhabditis angaria</name>
    <dbReference type="NCBI Taxonomy" id="860376"/>
    <lineage>
        <taxon>Eukaryota</taxon>
        <taxon>Metazoa</taxon>
        <taxon>Ecdysozoa</taxon>
        <taxon>Nematoda</taxon>
        <taxon>Chromadorea</taxon>
        <taxon>Rhabditida</taxon>
        <taxon>Rhabditina</taxon>
        <taxon>Rhabditomorpha</taxon>
        <taxon>Rhabditoidea</taxon>
        <taxon>Rhabditidae</taxon>
        <taxon>Peloderinae</taxon>
        <taxon>Caenorhabditis</taxon>
    </lineage>
</organism>
<dbReference type="Proteomes" id="UP001152747">
    <property type="component" value="Unassembled WGS sequence"/>
</dbReference>
<evidence type="ECO:0000313" key="2">
    <source>
        <dbReference type="Proteomes" id="UP001152747"/>
    </source>
</evidence>
<comment type="caution">
    <text evidence="1">The sequence shown here is derived from an EMBL/GenBank/DDBJ whole genome shotgun (WGS) entry which is preliminary data.</text>
</comment>
<sequence length="250" mass="29618">MTEETNIYSRIIQISKTESFIEEMRRKIEETNLYLIEQQLNDSKEEETGKSEIGTNRKGRSISPKFDIIPINNEEDERMNKATEHMISFWKINVTTRKPRKQDKISEKFKGKFNEKLIAKIMPIERKSPTQISFFENFNQYFSQKEETIQSTLGSLIEFEKHGVWCKCYDCWKFRCFTIQSTECSTCTSCLSDVFDDTIFSYSDTNKSSIDFFISENKLLSEKSDVQKNIIKEIMKIMEINRELIELRDK</sequence>